<evidence type="ECO:0000313" key="2">
    <source>
        <dbReference type="EMBL" id="RDV03330.1"/>
    </source>
</evidence>
<dbReference type="OrthoDB" id="8456407at2"/>
<keyword evidence="1" id="KW-1133">Transmembrane helix</keyword>
<feature type="transmembrane region" description="Helical" evidence="1">
    <location>
        <begin position="67"/>
        <end position="88"/>
    </location>
</feature>
<evidence type="ECO:0000256" key="1">
    <source>
        <dbReference type="SAM" id="Phobius"/>
    </source>
</evidence>
<evidence type="ECO:0000313" key="3">
    <source>
        <dbReference type="Proteomes" id="UP000263993"/>
    </source>
</evidence>
<feature type="transmembrane region" description="Helical" evidence="1">
    <location>
        <begin position="31"/>
        <end position="55"/>
    </location>
</feature>
<keyword evidence="3" id="KW-1185">Reference proteome</keyword>
<proteinExistence type="predicted"/>
<dbReference type="EMBL" id="QRGO01000001">
    <property type="protein sequence ID" value="RDV03330.1"/>
    <property type="molecule type" value="Genomic_DNA"/>
</dbReference>
<sequence>MRKHRKVEGFRGPADPDAPGVEARRVVLAELAAIAGLTVATLIAATAVSVGIARASALDGVIDNDGGLFTIALILGLAFLAVGGLSLLPGVRKPRH</sequence>
<organism evidence="2 3">
    <name type="scientific">Undibacter mobilis</name>
    <dbReference type="NCBI Taxonomy" id="2292256"/>
    <lineage>
        <taxon>Bacteria</taxon>
        <taxon>Pseudomonadati</taxon>
        <taxon>Pseudomonadota</taxon>
        <taxon>Alphaproteobacteria</taxon>
        <taxon>Hyphomicrobiales</taxon>
        <taxon>Nitrobacteraceae</taxon>
        <taxon>Undibacter</taxon>
    </lineage>
</organism>
<accession>A0A371B6X4</accession>
<name>A0A371B6X4_9BRAD</name>
<protein>
    <submittedName>
        <fullName evidence="2">Uncharacterized protein</fullName>
    </submittedName>
</protein>
<dbReference type="AlphaFoldDB" id="A0A371B6X4"/>
<dbReference type="RefSeq" id="WP_115515356.1">
    <property type="nucleotide sequence ID" value="NZ_QRGO01000001.1"/>
</dbReference>
<keyword evidence="1" id="KW-0472">Membrane</keyword>
<gene>
    <name evidence="2" type="ORF">DXH78_01230</name>
</gene>
<dbReference type="Proteomes" id="UP000263993">
    <property type="component" value="Unassembled WGS sequence"/>
</dbReference>
<reference evidence="3" key="1">
    <citation type="submission" date="2018-08" db="EMBL/GenBank/DDBJ databases">
        <authorList>
            <person name="Kim S.-J."/>
            <person name="Jung G.-Y."/>
        </authorList>
    </citation>
    <scope>NUCLEOTIDE SEQUENCE [LARGE SCALE GENOMIC DNA]</scope>
    <source>
        <strain evidence="3">GY_H</strain>
    </source>
</reference>
<keyword evidence="1" id="KW-0812">Transmembrane</keyword>
<comment type="caution">
    <text evidence="2">The sequence shown here is derived from an EMBL/GenBank/DDBJ whole genome shotgun (WGS) entry which is preliminary data.</text>
</comment>